<dbReference type="Proteomes" id="UP001152484">
    <property type="component" value="Unassembled WGS sequence"/>
</dbReference>
<comment type="caution">
    <text evidence="2">The sequence shown here is derived from an EMBL/GenBank/DDBJ whole genome shotgun (WGS) entry which is preliminary data.</text>
</comment>
<evidence type="ECO:0000313" key="3">
    <source>
        <dbReference type="Proteomes" id="UP001152484"/>
    </source>
</evidence>
<proteinExistence type="predicted"/>
<protein>
    <submittedName>
        <fullName evidence="2">Uncharacterized protein</fullName>
    </submittedName>
</protein>
<organism evidence="2 3">
    <name type="scientific">Cuscuta europaea</name>
    <name type="common">European dodder</name>
    <dbReference type="NCBI Taxonomy" id="41803"/>
    <lineage>
        <taxon>Eukaryota</taxon>
        <taxon>Viridiplantae</taxon>
        <taxon>Streptophyta</taxon>
        <taxon>Embryophyta</taxon>
        <taxon>Tracheophyta</taxon>
        <taxon>Spermatophyta</taxon>
        <taxon>Magnoliopsida</taxon>
        <taxon>eudicotyledons</taxon>
        <taxon>Gunneridae</taxon>
        <taxon>Pentapetalae</taxon>
        <taxon>asterids</taxon>
        <taxon>lamiids</taxon>
        <taxon>Solanales</taxon>
        <taxon>Convolvulaceae</taxon>
        <taxon>Cuscuteae</taxon>
        <taxon>Cuscuta</taxon>
        <taxon>Cuscuta subgen. Cuscuta</taxon>
    </lineage>
</organism>
<dbReference type="EMBL" id="CAMAPE010000053">
    <property type="protein sequence ID" value="CAH9110159.1"/>
    <property type="molecule type" value="Genomic_DNA"/>
</dbReference>
<reference evidence="2" key="1">
    <citation type="submission" date="2022-07" db="EMBL/GenBank/DDBJ databases">
        <authorList>
            <person name="Macas J."/>
            <person name="Novak P."/>
            <person name="Neumann P."/>
        </authorList>
    </citation>
    <scope>NUCLEOTIDE SEQUENCE</scope>
</reference>
<feature type="compositionally biased region" description="Basic and acidic residues" evidence="1">
    <location>
        <begin position="25"/>
        <end position="41"/>
    </location>
</feature>
<name>A0A9P0ZQ39_CUSEU</name>
<evidence type="ECO:0000256" key="1">
    <source>
        <dbReference type="SAM" id="MobiDB-lite"/>
    </source>
</evidence>
<gene>
    <name evidence="2" type="ORF">CEURO_LOCUS18741</name>
</gene>
<accession>A0A9P0ZQ39</accession>
<dbReference type="OrthoDB" id="1322110at2759"/>
<keyword evidence="3" id="KW-1185">Reference proteome</keyword>
<evidence type="ECO:0000313" key="2">
    <source>
        <dbReference type="EMBL" id="CAH9110159.1"/>
    </source>
</evidence>
<dbReference type="AlphaFoldDB" id="A0A9P0ZQ39"/>
<sequence length="236" mass="26152">MVQVIDTVNKALKEKGGPSAPSEPEEQKEVGEKDVEGEKSNDVVGESQDLGEVDKSCPDVAKDQNVCADPIVNVATEAEGENSIALDGETQNSEIDPVMNIVDEVEDDKFPALTVPFKNLDWDVLGDNVGTGGVDMKVIEKVSMKELKKRKWFKSKYICNPFIAPTAKRLKVGGSDSDYDSFKAWVEEDDAIQPSVLHQDIPSSYPTNRTFLRVLMDENEWLSSERLRSHCCRSCP</sequence>
<feature type="region of interest" description="Disordered" evidence="1">
    <location>
        <begin position="1"/>
        <end position="57"/>
    </location>
</feature>